<dbReference type="Pfam" id="PF12525">
    <property type="entry name" value="DUF3726"/>
    <property type="match status" value="1"/>
</dbReference>
<accession>A0A975TV25</accession>
<name>A0A975TV25_9RHOB</name>
<dbReference type="RefSeq" id="WP_257891301.1">
    <property type="nucleotide sequence ID" value="NZ_JAIMBW010000001.1"/>
</dbReference>
<reference evidence="2 3" key="1">
    <citation type="submission" date="2021-07" db="EMBL/GenBank/DDBJ databases">
        <title>Karlodiniumbacter phycospheric gen. nov., sp. nov., a phycosphere bacterium isolated from karlodinium veneficum.</title>
        <authorList>
            <person name="Peng Y."/>
            <person name="Jiang L."/>
            <person name="Lee J."/>
        </authorList>
    </citation>
    <scope>NUCLEOTIDE SEQUENCE</scope>
    <source>
        <strain evidence="2 3">N5</strain>
    </source>
</reference>
<protein>
    <submittedName>
        <fullName evidence="2">DUF3726 domain-containing protein</fullName>
    </submittedName>
</protein>
<proteinExistence type="predicted"/>
<gene>
    <name evidence="1" type="ORF">KUL25_01460</name>
    <name evidence="2" type="ORF">KUL25_01465</name>
</gene>
<keyword evidence="3" id="KW-1185">Reference proteome</keyword>
<evidence type="ECO:0000313" key="1">
    <source>
        <dbReference type="EMBL" id="MBY4891426.1"/>
    </source>
</evidence>
<dbReference type="EMBL" id="JAIMBW010000001">
    <property type="protein sequence ID" value="MBY4891426.1"/>
    <property type="molecule type" value="Genomic_DNA"/>
</dbReference>
<dbReference type="InterPro" id="IPR022201">
    <property type="entry name" value="DUF3726"/>
</dbReference>
<evidence type="ECO:0000313" key="2">
    <source>
        <dbReference type="EMBL" id="QXL88218.1"/>
    </source>
</evidence>
<dbReference type="Proteomes" id="UP000693972">
    <property type="component" value="Unassembled WGS sequence"/>
</dbReference>
<sequence>MTQDLSLGELQSLCTRAARGAGRAVGVAEDAGHVVRWLTVRGEDGAGALVRLLTATDGFCAGDMIPDLPAFAPKRQAICPLALGGYLSDVGDLPEGPIGPVWAPILLLPFLAELAPNGVEIAPEAVNDPTPLRLIRREAPRVISQARACVAPETFETLLAFAARTYAPATAQSRAGAGAGVSDND</sequence>
<organism evidence="2">
    <name type="scientific">Gymnodinialimonas phycosphaerae</name>
    <dbReference type="NCBI Taxonomy" id="2841589"/>
    <lineage>
        <taxon>Bacteria</taxon>
        <taxon>Pseudomonadati</taxon>
        <taxon>Pseudomonadota</taxon>
        <taxon>Alphaproteobacteria</taxon>
        <taxon>Rhodobacterales</taxon>
        <taxon>Paracoccaceae</taxon>
        <taxon>Gymnodinialimonas</taxon>
    </lineage>
</organism>
<dbReference type="EMBL" id="CP078073">
    <property type="protein sequence ID" value="QXL88218.1"/>
    <property type="molecule type" value="Genomic_DNA"/>
</dbReference>
<evidence type="ECO:0000313" key="3">
    <source>
        <dbReference type="Proteomes" id="UP000693972"/>
    </source>
</evidence>
<dbReference type="AlphaFoldDB" id="A0A975TV25"/>